<keyword evidence="9 16" id="KW-0521">NADP</keyword>
<evidence type="ECO:0000256" key="17">
    <source>
        <dbReference type="PIRSR" id="PIRSR000209-1"/>
    </source>
</evidence>
<dbReference type="PROSITE" id="PS50902">
    <property type="entry name" value="FLAVODOXIN_LIKE"/>
    <property type="match status" value="1"/>
</dbReference>
<dbReference type="InterPro" id="IPR023173">
    <property type="entry name" value="NADPH_Cyt_P450_Rdtase_alpha"/>
</dbReference>
<dbReference type="Gene3D" id="3.40.50.360">
    <property type="match status" value="1"/>
</dbReference>
<proteinExistence type="inferred from homology"/>
<keyword evidence="7 16" id="KW-0479">Metal-binding</keyword>
<dbReference type="PIRSF" id="PIRSF000209">
    <property type="entry name" value="Bifunctional_P450_P450R"/>
    <property type="match status" value="1"/>
</dbReference>
<evidence type="ECO:0000256" key="16">
    <source>
        <dbReference type="PIRNR" id="PIRNR000209"/>
    </source>
</evidence>
<dbReference type="SUPFAM" id="SSF52343">
    <property type="entry name" value="Ferredoxin reductase-like, C-terminal NADP-linked domain"/>
    <property type="match status" value="1"/>
</dbReference>
<dbReference type="GO" id="GO:0020037">
    <property type="term" value="F:heme binding"/>
    <property type="evidence" value="ECO:0007669"/>
    <property type="project" value="UniProtKB-UniRule"/>
</dbReference>
<dbReference type="SUPFAM" id="SSF52218">
    <property type="entry name" value="Flavoproteins"/>
    <property type="match status" value="1"/>
</dbReference>
<evidence type="ECO:0000256" key="3">
    <source>
        <dbReference type="ARBA" id="ARBA00022448"/>
    </source>
</evidence>
<dbReference type="EC" id="1.14.14.1" evidence="16"/>
<dbReference type="GO" id="GO:0005829">
    <property type="term" value="C:cytosol"/>
    <property type="evidence" value="ECO:0007669"/>
    <property type="project" value="TreeGrafter"/>
</dbReference>
<dbReference type="Proteomes" id="UP001161017">
    <property type="component" value="Unassembled WGS sequence"/>
</dbReference>
<evidence type="ECO:0000259" key="19">
    <source>
        <dbReference type="PROSITE" id="PS50902"/>
    </source>
</evidence>
<evidence type="ECO:0000256" key="1">
    <source>
        <dbReference type="ARBA" id="ARBA00001971"/>
    </source>
</evidence>
<evidence type="ECO:0000256" key="7">
    <source>
        <dbReference type="ARBA" id="ARBA00022723"/>
    </source>
</evidence>
<dbReference type="GO" id="GO:0010181">
    <property type="term" value="F:FMN binding"/>
    <property type="evidence" value="ECO:0007669"/>
    <property type="project" value="UniProtKB-UniRule"/>
</dbReference>
<dbReference type="Gene3D" id="2.40.30.10">
    <property type="entry name" value="Translation factors"/>
    <property type="match status" value="1"/>
</dbReference>
<evidence type="ECO:0000313" key="21">
    <source>
        <dbReference type="EMBL" id="MDI1490360.1"/>
    </source>
</evidence>
<comment type="similarity">
    <text evidence="2 16">In the N-terminal section; belongs to the cytochrome P450 family.</text>
</comment>
<evidence type="ECO:0000256" key="13">
    <source>
        <dbReference type="ARBA" id="ARBA00023033"/>
    </source>
</evidence>
<evidence type="ECO:0000256" key="5">
    <source>
        <dbReference type="ARBA" id="ARBA00022630"/>
    </source>
</evidence>
<evidence type="ECO:0000256" key="9">
    <source>
        <dbReference type="ARBA" id="ARBA00022857"/>
    </source>
</evidence>
<evidence type="ECO:0000256" key="6">
    <source>
        <dbReference type="ARBA" id="ARBA00022643"/>
    </source>
</evidence>
<dbReference type="PROSITE" id="PS00086">
    <property type="entry name" value="CYTOCHROME_P450"/>
    <property type="match status" value="1"/>
</dbReference>
<evidence type="ECO:0000256" key="18">
    <source>
        <dbReference type="SAM" id="MobiDB-lite"/>
    </source>
</evidence>
<comment type="catalytic activity">
    <reaction evidence="15 16">
        <text>2 oxidized [cytochrome P450] + NADPH = 2 reduced [cytochrome P450] + NADP(+) + H(+)</text>
        <dbReference type="Rhea" id="RHEA:24040"/>
        <dbReference type="Rhea" id="RHEA-COMP:14627"/>
        <dbReference type="Rhea" id="RHEA-COMP:14628"/>
        <dbReference type="ChEBI" id="CHEBI:15378"/>
        <dbReference type="ChEBI" id="CHEBI:55376"/>
        <dbReference type="ChEBI" id="CHEBI:57783"/>
        <dbReference type="ChEBI" id="CHEBI:58349"/>
        <dbReference type="ChEBI" id="CHEBI:60344"/>
        <dbReference type="EC" id="1.6.2.4"/>
    </reaction>
</comment>
<dbReference type="InterPro" id="IPR001094">
    <property type="entry name" value="Flavdoxin-like"/>
</dbReference>
<evidence type="ECO:0000256" key="14">
    <source>
        <dbReference type="ARBA" id="ARBA00047827"/>
    </source>
</evidence>
<dbReference type="GO" id="GO:0070330">
    <property type="term" value="F:aromatase activity"/>
    <property type="evidence" value="ECO:0007669"/>
    <property type="project" value="UniProtKB-UniRule"/>
</dbReference>
<keyword evidence="10 16" id="KW-0249">Electron transport</keyword>
<evidence type="ECO:0000256" key="12">
    <source>
        <dbReference type="ARBA" id="ARBA00023004"/>
    </source>
</evidence>
<dbReference type="InterPro" id="IPR036396">
    <property type="entry name" value="Cyt_P450_sf"/>
</dbReference>
<comment type="cofactor">
    <cofactor evidence="16">
        <name>FAD</name>
        <dbReference type="ChEBI" id="CHEBI:57692"/>
    </cofactor>
    <cofactor evidence="16">
        <name>FMN</name>
        <dbReference type="ChEBI" id="CHEBI:58210"/>
    </cofactor>
</comment>
<dbReference type="GO" id="GO:0003958">
    <property type="term" value="F:NADPH-hemoprotein reductase activity"/>
    <property type="evidence" value="ECO:0007669"/>
    <property type="project" value="UniProtKB-UniRule"/>
</dbReference>
<dbReference type="Gene3D" id="3.40.50.80">
    <property type="entry name" value="Nucleotide-binding domain of ferredoxin-NADP reductase (FNR) module"/>
    <property type="match status" value="1"/>
</dbReference>
<keyword evidence="22" id="KW-1185">Reference proteome</keyword>
<dbReference type="SUPFAM" id="SSF48264">
    <property type="entry name" value="Cytochrome P450"/>
    <property type="match status" value="1"/>
</dbReference>
<reference evidence="21" key="1">
    <citation type="journal article" date="2023" name="Genome Biol. Evol.">
        <title>First Whole Genome Sequence and Flow Cytometry Genome Size Data for the Lichen-Forming Fungus Ramalina farinacea (Ascomycota).</title>
        <authorList>
            <person name="Llewellyn T."/>
            <person name="Mian S."/>
            <person name="Hill R."/>
            <person name="Leitch I.J."/>
            <person name="Gaya E."/>
        </authorList>
    </citation>
    <scope>NUCLEOTIDE SEQUENCE</scope>
    <source>
        <strain evidence="21">LIQ254RAFAR</strain>
    </source>
</reference>
<keyword evidence="13 16" id="KW-0503">Monooxygenase</keyword>
<dbReference type="Pfam" id="PF00667">
    <property type="entry name" value="FAD_binding_1"/>
    <property type="match status" value="1"/>
</dbReference>
<keyword evidence="11 16" id="KW-0560">Oxidoreductase</keyword>
<dbReference type="InterPro" id="IPR001433">
    <property type="entry name" value="OxRdtase_FAD/NAD-bd"/>
</dbReference>
<dbReference type="FunFam" id="1.10.630.10:FF:000040">
    <property type="entry name" value="Bifunctional cytochrome P450/NADPH--P450 reductase"/>
    <property type="match status" value="1"/>
</dbReference>
<dbReference type="InterPro" id="IPR001128">
    <property type="entry name" value="Cyt_P450"/>
</dbReference>
<evidence type="ECO:0000256" key="10">
    <source>
        <dbReference type="ARBA" id="ARBA00022982"/>
    </source>
</evidence>
<name>A0AA43QPS6_9LECA</name>
<dbReference type="CDD" id="cd11068">
    <property type="entry name" value="CYP120A1"/>
    <property type="match status" value="1"/>
</dbReference>
<dbReference type="InterPro" id="IPR039261">
    <property type="entry name" value="FNR_nucleotide-bd"/>
</dbReference>
<dbReference type="PRINTS" id="PR00371">
    <property type="entry name" value="FPNCR"/>
</dbReference>
<dbReference type="FunFam" id="2.40.30.10:FF:000198">
    <property type="entry name" value="Bifunctional cytochrome P450/NADPH--P450 reductase"/>
    <property type="match status" value="1"/>
</dbReference>
<dbReference type="PROSITE" id="PS51384">
    <property type="entry name" value="FAD_FR"/>
    <property type="match status" value="1"/>
</dbReference>
<dbReference type="SUPFAM" id="SSF63380">
    <property type="entry name" value="Riboflavin synthase domain-like"/>
    <property type="match status" value="1"/>
</dbReference>
<keyword evidence="3 16" id="KW-0813">Transport</keyword>
<dbReference type="AlphaFoldDB" id="A0AA43QPS6"/>
<organism evidence="21 22">
    <name type="scientific">Ramalina farinacea</name>
    <dbReference type="NCBI Taxonomy" id="258253"/>
    <lineage>
        <taxon>Eukaryota</taxon>
        <taxon>Fungi</taxon>
        <taxon>Dikarya</taxon>
        <taxon>Ascomycota</taxon>
        <taxon>Pezizomycotina</taxon>
        <taxon>Lecanoromycetes</taxon>
        <taxon>OSLEUM clade</taxon>
        <taxon>Lecanoromycetidae</taxon>
        <taxon>Lecanorales</taxon>
        <taxon>Lecanorineae</taxon>
        <taxon>Ramalinaceae</taxon>
        <taxon>Ramalina</taxon>
    </lineage>
</organism>
<dbReference type="EMBL" id="JAPUFD010000011">
    <property type="protein sequence ID" value="MDI1490360.1"/>
    <property type="molecule type" value="Genomic_DNA"/>
</dbReference>
<dbReference type="Gene3D" id="1.20.990.10">
    <property type="entry name" value="NADPH-cytochrome p450 Reductase, Chain A, domain 3"/>
    <property type="match status" value="1"/>
</dbReference>
<evidence type="ECO:0000259" key="20">
    <source>
        <dbReference type="PROSITE" id="PS51384"/>
    </source>
</evidence>
<evidence type="ECO:0000256" key="2">
    <source>
        <dbReference type="ARBA" id="ARBA00010018"/>
    </source>
</evidence>
<feature type="domain" description="FAD-binding FR-type" evidence="20">
    <location>
        <begin position="679"/>
        <end position="906"/>
    </location>
</feature>
<sequence length="1065" mass="119015">MTEIPTLSGVPFLGNIHDIDSTDTHASYTRVANVYGEIFRYHTVGQSVVVVNSHDVYDGVCDERYYEKRPNQGALFHMRNGLGDGLFTSFNDEEAWGVAHRALMPKFGPLSVREMFGEMYDVSCQMLSKWARQGPTHPIDPVDDLTRLTLDTIALSAMDSRFNSFYREKNHPFVDALQFFMAESGRRQFRPQFVNDYVYRASTKKYWQCIEIMRNIALQAIKERREHPSSKNDLLNAMMRGKDPKTGKGLTDENIINNAITFLLAGHETTSGMLSFFFVLLNGNPRAYKKAQEEVDTVIGEAQLTVEHLSKLPYITACLREAVRLWPTAPGSRVCPKSQNDADYPLLLGKKQYKINKDDVIQWNMLKVHRDPLVYGEDADQFIPERMLDENFNKLPRNSWKAFGNGMRGCIGKDFAWQEGMLNIAMVLQNFDLQSTDPSYTMRVRQTVTLKPIGYTMTARLRKDMTPTDLDHHLYGGQEAKKRRRPSQDKKIEEAGDLKKTPMTVLYGSNAGTCESLANALANNASSHGFTPEIMPMNSATNKLPTDQPVIVVTSSYEGQPPDNASHFVEWLQSLKGSELEGIRFGVFGCGNHDWATTFHRIPKLVDSLLEKHGGHRLTDAGLSDVAGGHVFDDFDHWQDDRLLPSLTKAFGGGTKDSIKSHGLDIKFHPTSRTTDLRQDVSEAIVLDNDILTSPDSPTKKHLSLQLPTHMTYTPGDYLAILPMNPSNIVKQIMARFGLAWDATLLIPNTTQHTTLPQNRPMSAYDLLSAYVELNTLATQKNISTLTSYADDPADRAALELLTPALISAKHHTPFSLLQAYPGIPLPFGDFLAMLPPLRVRQYSISSSPLHSPHTCTLTYAVLSSPSLSDPAHQYHGTASTYLSELCAGDRIHVAVRPSHASFHLPLDVANIPVIMICAGTGIAPFRGFVQFRHEQIVAGRALAPAVLFVGCRHPDRDSLHSADLEKWARDGAVSVRPAYSNAPERSGGCGYVQDRVWKDRNEVRDLWRAGGKVFVCGSSRVAEGVGGVLKRCWIEGKPEERDEQGAEEWWAGVRNERFASDVFD</sequence>
<dbReference type="InterPro" id="IPR001709">
    <property type="entry name" value="Flavoprot_Pyr_Nucl_cyt_Rdtase"/>
</dbReference>
<keyword evidence="12 16" id="KW-0408">Iron</keyword>
<dbReference type="Pfam" id="PF00175">
    <property type="entry name" value="NAD_binding_1"/>
    <property type="match status" value="1"/>
</dbReference>
<dbReference type="InterPro" id="IPR017927">
    <property type="entry name" value="FAD-bd_FR_type"/>
</dbReference>
<feature type="binding site" description="axial binding residue" evidence="17">
    <location>
        <position position="410"/>
    </location>
    <ligand>
        <name>heme</name>
        <dbReference type="ChEBI" id="CHEBI:30413"/>
    </ligand>
    <ligandPart>
        <name>Fe</name>
        <dbReference type="ChEBI" id="CHEBI:18248"/>
    </ligandPart>
</feature>
<keyword evidence="8 16" id="KW-0274">FAD</keyword>
<dbReference type="Gene3D" id="1.10.630.10">
    <property type="entry name" value="Cytochrome P450"/>
    <property type="match status" value="1"/>
</dbReference>
<evidence type="ECO:0000256" key="11">
    <source>
        <dbReference type="ARBA" id="ARBA00023002"/>
    </source>
</evidence>
<dbReference type="InterPro" id="IPR003097">
    <property type="entry name" value="CysJ-like_FAD-binding"/>
</dbReference>
<gene>
    <name evidence="21" type="ORF">OHK93_001560</name>
</gene>
<evidence type="ECO:0000256" key="4">
    <source>
        <dbReference type="ARBA" id="ARBA00022617"/>
    </source>
</evidence>
<dbReference type="Pfam" id="PF00067">
    <property type="entry name" value="p450"/>
    <property type="match status" value="1"/>
</dbReference>
<dbReference type="InterPro" id="IPR008254">
    <property type="entry name" value="Flavodoxin/NO_synth"/>
</dbReference>
<feature type="compositionally biased region" description="Basic and acidic residues" evidence="18">
    <location>
        <begin position="486"/>
        <end position="496"/>
    </location>
</feature>
<dbReference type="GO" id="GO:0050660">
    <property type="term" value="F:flavin adenine dinucleotide binding"/>
    <property type="evidence" value="ECO:0007669"/>
    <property type="project" value="TreeGrafter"/>
</dbReference>
<dbReference type="PRINTS" id="PR00369">
    <property type="entry name" value="FLAVODOXIN"/>
</dbReference>
<dbReference type="GO" id="GO:0005506">
    <property type="term" value="F:iron ion binding"/>
    <property type="evidence" value="ECO:0007669"/>
    <property type="project" value="UniProtKB-UniRule"/>
</dbReference>
<dbReference type="EC" id="1.6.2.4" evidence="16"/>
<feature type="region of interest" description="Disordered" evidence="18">
    <location>
        <begin position="468"/>
        <end position="496"/>
    </location>
</feature>
<dbReference type="PANTHER" id="PTHR19384:SF127">
    <property type="entry name" value="BIFUNCTIONAL CYTOCHROME P450_NADPH--P450 REDUCTASE"/>
    <property type="match status" value="1"/>
</dbReference>
<dbReference type="InterPro" id="IPR029039">
    <property type="entry name" value="Flavoprotein-like_sf"/>
</dbReference>
<dbReference type="InterPro" id="IPR023206">
    <property type="entry name" value="Bifunctional_P450_P450_red"/>
</dbReference>
<dbReference type="Pfam" id="PF00258">
    <property type="entry name" value="Flavodoxin_1"/>
    <property type="match status" value="1"/>
</dbReference>
<dbReference type="InterPro" id="IPR017938">
    <property type="entry name" value="Riboflavin_synthase-like_b-brl"/>
</dbReference>
<keyword evidence="5 16" id="KW-0285">Flavoprotein</keyword>
<dbReference type="PANTHER" id="PTHR19384">
    <property type="entry name" value="NITRIC OXIDE SYNTHASE-RELATED"/>
    <property type="match status" value="1"/>
</dbReference>
<dbReference type="CDD" id="cd06206">
    <property type="entry name" value="bifunctional_CYPOR"/>
    <property type="match status" value="1"/>
</dbReference>
<protein>
    <recommendedName>
        <fullName evidence="16">Bifunctional cytochrome P450/NADPH--P450 reductase</fullName>
    </recommendedName>
    <domain>
        <recommendedName>
            <fullName evidence="16">Cytochrome P450</fullName>
            <ecNumber evidence="16">1.14.14.1</ecNumber>
        </recommendedName>
    </domain>
    <domain>
        <recommendedName>
            <fullName evidence="16">NADPH--cytochrome P450 reductase</fullName>
            <ecNumber evidence="16">1.6.2.4</ecNumber>
        </recommendedName>
    </domain>
</protein>
<comment type="cofactor">
    <cofactor evidence="1 16 17">
        <name>heme</name>
        <dbReference type="ChEBI" id="CHEBI:30413"/>
    </cofactor>
</comment>
<accession>A0AA43QPS6</accession>
<comment type="catalytic activity">
    <reaction evidence="14 16">
        <text>an organic molecule + reduced [NADPH--hemoprotein reductase] + O2 = an alcohol + oxidized [NADPH--hemoprotein reductase] + H2O + H(+)</text>
        <dbReference type="Rhea" id="RHEA:17149"/>
        <dbReference type="Rhea" id="RHEA-COMP:11964"/>
        <dbReference type="Rhea" id="RHEA-COMP:11965"/>
        <dbReference type="ChEBI" id="CHEBI:15377"/>
        <dbReference type="ChEBI" id="CHEBI:15378"/>
        <dbReference type="ChEBI" id="CHEBI:15379"/>
        <dbReference type="ChEBI" id="CHEBI:30879"/>
        <dbReference type="ChEBI" id="CHEBI:57618"/>
        <dbReference type="ChEBI" id="CHEBI:58210"/>
        <dbReference type="ChEBI" id="CHEBI:142491"/>
        <dbReference type="EC" id="1.14.14.1"/>
    </reaction>
</comment>
<evidence type="ECO:0000256" key="15">
    <source>
        <dbReference type="ARBA" id="ARBA00049342"/>
    </source>
</evidence>
<keyword evidence="6 16" id="KW-0288">FMN</keyword>
<evidence type="ECO:0000313" key="22">
    <source>
        <dbReference type="Proteomes" id="UP001161017"/>
    </source>
</evidence>
<comment type="caution">
    <text evidence="21">The sequence shown here is derived from an EMBL/GenBank/DDBJ whole genome shotgun (WGS) entry which is preliminary data.</text>
</comment>
<feature type="domain" description="Flavodoxin-like" evidence="19">
    <location>
        <begin position="503"/>
        <end position="643"/>
    </location>
</feature>
<keyword evidence="4 16" id="KW-0349">Heme</keyword>
<dbReference type="InterPro" id="IPR017972">
    <property type="entry name" value="Cyt_P450_CS"/>
</dbReference>
<evidence type="ECO:0000256" key="8">
    <source>
        <dbReference type="ARBA" id="ARBA00022827"/>
    </source>
</evidence>